<evidence type="ECO:0000256" key="5">
    <source>
        <dbReference type="ARBA" id="ARBA00023136"/>
    </source>
</evidence>
<evidence type="ECO:0000313" key="12">
    <source>
        <dbReference type="EMBL" id="CAF3728828.1"/>
    </source>
</evidence>
<evidence type="ECO:0000313" key="14">
    <source>
        <dbReference type="Proteomes" id="UP000663832"/>
    </source>
</evidence>
<dbReference type="Proteomes" id="UP000663881">
    <property type="component" value="Unassembled WGS sequence"/>
</dbReference>
<dbReference type="OrthoDB" id="1111004at2759"/>
<evidence type="ECO:0000256" key="4">
    <source>
        <dbReference type="ARBA" id="ARBA00022989"/>
    </source>
</evidence>
<gene>
    <name evidence="10" type="ORF">BJG266_LOCUS45534</name>
    <name evidence="8" type="ORF">IZO911_LOCUS21211</name>
    <name evidence="12" type="ORF">KXQ929_LOCUS12913</name>
    <name evidence="13" type="ORF">OKA104_LOCUS23002</name>
    <name evidence="11" type="ORF">QVE165_LOCUS62526</name>
    <name evidence="9" type="ORF">VCS650_LOCUS18502</name>
</gene>
<name>A0A814M3R3_9BILA</name>
<dbReference type="Proteomes" id="UP000663891">
    <property type="component" value="Unassembled WGS sequence"/>
</dbReference>
<dbReference type="Pfam" id="PF09775">
    <property type="entry name" value="Keratin_assoc"/>
    <property type="match status" value="1"/>
</dbReference>
<comment type="similarity">
    <text evidence="2">Belongs to the KRTCAP2 family.</text>
</comment>
<evidence type="ECO:0000256" key="6">
    <source>
        <dbReference type="SAM" id="Phobius"/>
    </source>
</evidence>
<dbReference type="EMBL" id="CAJNON010000177">
    <property type="protein sequence ID" value="CAF1071422.1"/>
    <property type="molecule type" value="Genomic_DNA"/>
</dbReference>
<protein>
    <recommendedName>
        <fullName evidence="16">Dolichyl-diphosphooligosaccharide--protein glycosyltransferase subunit KCP2</fullName>
    </recommendedName>
</protein>
<dbReference type="EMBL" id="CAJNOE010000226">
    <property type="protein sequence ID" value="CAF1067206.1"/>
    <property type="molecule type" value="Genomic_DNA"/>
</dbReference>
<evidence type="ECO:0000256" key="7">
    <source>
        <dbReference type="SAM" id="SignalP"/>
    </source>
</evidence>
<dbReference type="InterPro" id="IPR018614">
    <property type="entry name" value="KRTCAP2"/>
</dbReference>
<evidence type="ECO:0000313" key="10">
    <source>
        <dbReference type="EMBL" id="CAF1540355.1"/>
    </source>
</evidence>
<evidence type="ECO:0000313" key="8">
    <source>
        <dbReference type="EMBL" id="CAF1067206.1"/>
    </source>
</evidence>
<dbReference type="GO" id="GO:0016020">
    <property type="term" value="C:membrane"/>
    <property type="evidence" value="ECO:0007669"/>
    <property type="project" value="UniProtKB-SubCell"/>
</dbReference>
<comment type="caution">
    <text evidence="9">The sequence shown here is derived from an EMBL/GenBank/DDBJ whole genome shotgun (WGS) entry which is preliminary data.</text>
</comment>
<dbReference type="Proteomes" id="UP000663877">
    <property type="component" value="Unassembled WGS sequence"/>
</dbReference>
<dbReference type="AlphaFoldDB" id="A0A814M3R3"/>
<evidence type="ECO:0000313" key="11">
    <source>
        <dbReference type="EMBL" id="CAF1657151.1"/>
    </source>
</evidence>
<feature type="transmembrane region" description="Helical" evidence="6">
    <location>
        <begin position="37"/>
        <end position="55"/>
    </location>
</feature>
<dbReference type="EMBL" id="CAJOAY010001718">
    <property type="protein sequence ID" value="CAF3878412.1"/>
    <property type="molecule type" value="Genomic_DNA"/>
</dbReference>
<evidence type="ECO:0000256" key="1">
    <source>
        <dbReference type="ARBA" id="ARBA00004141"/>
    </source>
</evidence>
<keyword evidence="7" id="KW-0732">Signal</keyword>
<sequence>MTASNSSSFLFSLLVALLLFASMQVFRTQISASQPMTIAGGFVGSLIFVSLLTAISNFEMNTFGEHFQARVFPEVVISLFVSVICCAFVHRVCVTTCIIFSLIALYYINRISTTTYGTPVGGPTGYATQKKQK</sequence>
<proteinExistence type="inferred from homology"/>
<keyword evidence="5 6" id="KW-0472">Membrane</keyword>
<dbReference type="Proteomes" id="UP000663868">
    <property type="component" value="Unassembled WGS sequence"/>
</dbReference>
<feature type="transmembrane region" description="Helical" evidence="6">
    <location>
        <begin position="75"/>
        <end position="108"/>
    </location>
</feature>
<reference evidence="9" key="1">
    <citation type="submission" date="2021-02" db="EMBL/GenBank/DDBJ databases">
        <authorList>
            <person name="Nowell W R."/>
        </authorList>
    </citation>
    <scope>NUCLEOTIDE SEQUENCE</scope>
</reference>
<comment type="subcellular location">
    <subcellularLocation>
        <location evidence="1">Membrane</location>
        <topology evidence="1">Multi-pass membrane protein</topology>
    </subcellularLocation>
</comment>
<evidence type="ECO:0000256" key="3">
    <source>
        <dbReference type="ARBA" id="ARBA00022692"/>
    </source>
</evidence>
<dbReference type="Proteomes" id="UP000663832">
    <property type="component" value="Unassembled WGS sequence"/>
</dbReference>
<dbReference type="Proteomes" id="UP000663860">
    <property type="component" value="Unassembled WGS sequence"/>
</dbReference>
<dbReference type="PANTHER" id="PTHR32001">
    <property type="entry name" value="KERATINOCYTE-ASSOCIATED PROTEIN 2"/>
    <property type="match status" value="1"/>
</dbReference>
<organism evidence="9 15">
    <name type="scientific">Adineta steineri</name>
    <dbReference type="NCBI Taxonomy" id="433720"/>
    <lineage>
        <taxon>Eukaryota</taxon>
        <taxon>Metazoa</taxon>
        <taxon>Spiralia</taxon>
        <taxon>Gnathifera</taxon>
        <taxon>Rotifera</taxon>
        <taxon>Eurotatoria</taxon>
        <taxon>Bdelloidea</taxon>
        <taxon>Adinetida</taxon>
        <taxon>Adinetidae</taxon>
        <taxon>Adineta</taxon>
    </lineage>
</organism>
<keyword evidence="14" id="KW-1185">Reference proteome</keyword>
<dbReference type="PANTHER" id="PTHR32001:SF1">
    <property type="entry name" value="KERATINOCYTE-ASSOCIATED PROTEIN 2"/>
    <property type="match status" value="1"/>
</dbReference>
<evidence type="ECO:0000313" key="9">
    <source>
        <dbReference type="EMBL" id="CAF1071422.1"/>
    </source>
</evidence>
<evidence type="ECO:0000313" key="15">
    <source>
        <dbReference type="Proteomes" id="UP000663891"/>
    </source>
</evidence>
<feature type="signal peptide" evidence="7">
    <location>
        <begin position="1"/>
        <end position="28"/>
    </location>
</feature>
<dbReference type="EMBL" id="CAJOBB010000677">
    <property type="protein sequence ID" value="CAF3728828.1"/>
    <property type="molecule type" value="Genomic_DNA"/>
</dbReference>
<feature type="chain" id="PRO_5035601753" description="Dolichyl-diphosphooligosaccharide--protein glycosyltransferase subunit KCP2" evidence="7">
    <location>
        <begin position="29"/>
        <end position="133"/>
    </location>
</feature>
<evidence type="ECO:0000256" key="2">
    <source>
        <dbReference type="ARBA" id="ARBA00007279"/>
    </source>
</evidence>
<dbReference type="EMBL" id="CAJNOI010004221">
    <property type="protein sequence ID" value="CAF1540355.1"/>
    <property type="molecule type" value="Genomic_DNA"/>
</dbReference>
<accession>A0A814M3R3</accession>
<evidence type="ECO:0000313" key="13">
    <source>
        <dbReference type="EMBL" id="CAF3878412.1"/>
    </source>
</evidence>
<keyword evidence="4 6" id="KW-1133">Transmembrane helix</keyword>
<evidence type="ECO:0008006" key="16">
    <source>
        <dbReference type="Google" id="ProtNLM"/>
    </source>
</evidence>
<keyword evidence="3 6" id="KW-0812">Transmembrane</keyword>
<dbReference type="EMBL" id="CAJNOM010004597">
    <property type="protein sequence ID" value="CAF1657151.1"/>
    <property type="molecule type" value="Genomic_DNA"/>
</dbReference>